<dbReference type="EMBL" id="GALX01005190">
    <property type="protein sequence ID" value="JAB63276.1"/>
    <property type="molecule type" value="Transcribed_RNA"/>
</dbReference>
<reference evidence="1" key="1">
    <citation type="submission" date="2013-07" db="EMBL/GenBank/DDBJ databases">
        <title>Midgut Transcriptome Profiling of Anoplphora glabripennis, a Lignocellulose Degrading, Wood-Boring Cerambycid.</title>
        <authorList>
            <person name="Scully E.D."/>
            <person name="Hoover K."/>
            <person name="Carlson J.E."/>
            <person name="Tien M."/>
            <person name="Geib S.M."/>
        </authorList>
    </citation>
    <scope>NUCLEOTIDE SEQUENCE</scope>
</reference>
<sequence length="356" mass="42079">MAFSLEHDKFLLEAYFRSGQNNGNGWKYSMNSCHLQFQEQFPNDEIDYEIFSRHVKRLVERFHNTGSVCRGKSPGRKSILTEEVLEDVENRLRASPTKSLRRLSAQTGISYGSCHKAVKKLHFHPYKVSVVQELLPLDFGKRVQYCNWFNENLNDDDILDLTFFSDEAWFHLSGYVNSQNYRSWNTENPNILRETTLHPIKLGVWVAMSRRRIIGPYFFRENVTGQVYRQQILLPFFEELHDDEIHHGYFQQDGATAHTSNETLELIREYYDDRIISRDRWPPRSPDLTPLDYYLFGFLKNSVFAQRLHTIEELQEAITNEIRSITQNVLQNVFNNMKRRINTCLNNNGHHIEHLL</sequence>
<dbReference type="Gene3D" id="3.30.420.10">
    <property type="entry name" value="Ribonuclease H-like superfamily/Ribonuclease H"/>
    <property type="match status" value="1"/>
</dbReference>
<evidence type="ECO:0000313" key="1">
    <source>
        <dbReference type="EMBL" id="JAB63276.1"/>
    </source>
</evidence>
<dbReference type="GO" id="GO:0003676">
    <property type="term" value="F:nucleic acid binding"/>
    <property type="evidence" value="ECO:0007669"/>
    <property type="project" value="InterPro"/>
</dbReference>
<dbReference type="AlphaFoldDB" id="V5I872"/>
<dbReference type="InterPro" id="IPR036397">
    <property type="entry name" value="RNaseH_sf"/>
</dbReference>
<gene>
    <name evidence="1" type="primary">TC3A</name>
</gene>
<dbReference type="PANTHER" id="PTHR47326:SF1">
    <property type="entry name" value="HTH PSQ-TYPE DOMAIN-CONTAINING PROTEIN"/>
    <property type="match status" value="1"/>
</dbReference>
<dbReference type="EMBL" id="GALX01005189">
    <property type="protein sequence ID" value="JAB63277.1"/>
    <property type="molecule type" value="Transcribed_RNA"/>
</dbReference>
<accession>V5I872</accession>
<dbReference type="PANTHER" id="PTHR47326">
    <property type="entry name" value="TRANSPOSABLE ELEMENT TC3 TRANSPOSASE-LIKE PROTEIN"/>
    <property type="match status" value="1"/>
</dbReference>
<protein>
    <submittedName>
        <fullName evidence="1">Transposable element Tc3 transposase</fullName>
    </submittedName>
</protein>
<proteinExistence type="predicted"/>
<organism evidence="1">
    <name type="scientific">Anoplophora glabripennis</name>
    <name type="common">Asian longhorn beetle</name>
    <name type="synonym">Anoplophora nobilis</name>
    <dbReference type="NCBI Taxonomy" id="217634"/>
    <lineage>
        <taxon>Eukaryota</taxon>
        <taxon>Metazoa</taxon>
        <taxon>Ecdysozoa</taxon>
        <taxon>Arthropoda</taxon>
        <taxon>Hexapoda</taxon>
        <taxon>Insecta</taxon>
        <taxon>Pterygota</taxon>
        <taxon>Neoptera</taxon>
        <taxon>Endopterygota</taxon>
        <taxon>Coleoptera</taxon>
        <taxon>Polyphaga</taxon>
        <taxon>Cucujiformia</taxon>
        <taxon>Chrysomeloidea</taxon>
        <taxon>Cerambycidae</taxon>
        <taxon>Lamiinae</taxon>
        <taxon>Lamiini</taxon>
        <taxon>Anoplophora</taxon>
    </lineage>
</organism>
<name>V5I872_ANOGL</name>